<keyword evidence="6 8" id="KW-1133">Transmembrane helix</keyword>
<organism evidence="10 11">
    <name type="scientific">Carex littledalei</name>
    <dbReference type="NCBI Taxonomy" id="544730"/>
    <lineage>
        <taxon>Eukaryota</taxon>
        <taxon>Viridiplantae</taxon>
        <taxon>Streptophyta</taxon>
        <taxon>Embryophyta</taxon>
        <taxon>Tracheophyta</taxon>
        <taxon>Spermatophyta</taxon>
        <taxon>Magnoliopsida</taxon>
        <taxon>Liliopsida</taxon>
        <taxon>Poales</taxon>
        <taxon>Cyperaceae</taxon>
        <taxon>Cyperoideae</taxon>
        <taxon>Cariceae</taxon>
        <taxon>Carex</taxon>
        <taxon>Carex subgen. Euthyceras</taxon>
    </lineage>
</organism>
<accession>A0A833QNN7</accession>
<dbReference type="EMBL" id="SWLB01000020">
    <property type="protein sequence ID" value="KAF3325402.1"/>
    <property type="molecule type" value="Genomic_DNA"/>
</dbReference>
<comment type="similarity">
    <text evidence="2 8">Belongs to the Casparian strip membrane proteins (CASP) family.</text>
</comment>
<evidence type="ECO:0000259" key="9">
    <source>
        <dbReference type="Pfam" id="PF04535"/>
    </source>
</evidence>
<keyword evidence="7 8" id="KW-0472">Membrane</keyword>
<reference evidence="10" key="1">
    <citation type="submission" date="2020-01" db="EMBL/GenBank/DDBJ databases">
        <title>Genome sequence of Kobresia littledalei, the first chromosome-level genome in the family Cyperaceae.</title>
        <authorList>
            <person name="Qu G."/>
        </authorList>
    </citation>
    <scope>NUCLEOTIDE SEQUENCE</scope>
    <source>
        <strain evidence="10">C.B.Clarke</strain>
        <tissue evidence="10">Leaf</tissue>
    </source>
</reference>
<dbReference type="NCBIfam" id="TIGR01569">
    <property type="entry name" value="A_tha_TIGR01569"/>
    <property type="match status" value="1"/>
</dbReference>
<evidence type="ECO:0000256" key="8">
    <source>
        <dbReference type="RuleBase" id="RU361233"/>
    </source>
</evidence>
<dbReference type="OrthoDB" id="755577at2759"/>
<comment type="caution">
    <text evidence="10">The sequence shown here is derived from an EMBL/GenBank/DDBJ whole genome shotgun (WGS) entry which is preliminary data.</text>
</comment>
<comment type="subcellular location">
    <subcellularLocation>
        <location evidence="1 8">Cell membrane</location>
        <topology evidence="1 8">Multi-pass membrane protein</topology>
    </subcellularLocation>
</comment>
<name>A0A833QNN7_9POAL</name>
<dbReference type="Proteomes" id="UP000623129">
    <property type="component" value="Unassembled WGS sequence"/>
</dbReference>
<keyword evidence="5 8" id="KW-0812">Transmembrane</keyword>
<comment type="subunit">
    <text evidence="3 8">Homodimer and heterodimers.</text>
</comment>
<evidence type="ECO:0000256" key="6">
    <source>
        <dbReference type="ARBA" id="ARBA00022989"/>
    </source>
</evidence>
<keyword evidence="4 8" id="KW-1003">Cell membrane</keyword>
<sequence length="189" mass="21027">MDGTEQNPKVNSETKAFHFFELALRLCVIPLTLASLVVMTSNNQTSDLYGTVKFNNLTGFKYLVSINVISGVYSLGSIFISKSRCFKMYDWVLFVLDQITTYLMVTSGSAASEILYLAEKGNQEVSWSEVCSYFGSFCKKTKVSLGLHFVALVCFIVLSLISAFRLFSKFDAPSLPPSDKEENGEKLAK</sequence>
<dbReference type="PANTHER" id="PTHR33573">
    <property type="entry name" value="CASP-LIKE PROTEIN 4A4"/>
    <property type="match status" value="1"/>
</dbReference>
<dbReference type="AlphaFoldDB" id="A0A833QNN7"/>
<proteinExistence type="inferred from homology"/>
<evidence type="ECO:0000313" key="11">
    <source>
        <dbReference type="Proteomes" id="UP000623129"/>
    </source>
</evidence>
<dbReference type="GO" id="GO:0005886">
    <property type="term" value="C:plasma membrane"/>
    <property type="evidence" value="ECO:0007669"/>
    <property type="project" value="UniProtKB-SubCell"/>
</dbReference>
<feature type="domain" description="Casparian strip membrane protein" evidence="9">
    <location>
        <begin position="16"/>
        <end position="154"/>
    </location>
</feature>
<evidence type="ECO:0000313" key="10">
    <source>
        <dbReference type="EMBL" id="KAF3325402.1"/>
    </source>
</evidence>
<evidence type="ECO:0000256" key="3">
    <source>
        <dbReference type="ARBA" id="ARBA00011489"/>
    </source>
</evidence>
<gene>
    <name evidence="10" type="ORF">FCM35_KLT10473</name>
</gene>
<evidence type="ECO:0000256" key="4">
    <source>
        <dbReference type="ARBA" id="ARBA00022475"/>
    </source>
</evidence>
<evidence type="ECO:0000256" key="2">
    <source>
        <dbReference type="ARBA" id="ARBA00007651"/>
    </source>
</evidence>
<evidence type="ECO:0000256" key="7">
    <source>
        <dbReference type="ARBA" id="ARBA00023136"/>
    </source>
</evidence>
<feature type="transmembrane region" description="Helical" evidence="8">
    <location>
        <begin position="145"/>
        <end position="167"/>
    </location>
</feature>
<dbReference type="InterPro" id="IPR006702">
    <property type="entry name" value="CASP_dom"/>
</dbReference>
<dbReference type="InterPro" id="IPR006459">
    <property type="entry name" value="CASP/CASPL"/>
</dbReference>
<keyword evidence="11" id="KW-1185">Reference proteome</keyword>
<evidence type="ECO:0000256" key="1">
    <source>
        <dbReference type="ARBA" id="ARBA00004651"/>
    </source>
</evidence>
<feature type="transmembrane region" description="Helical" evidence="8">
    <location>
        <begin position="22"/>
        <end position="40"/>
    </location>
</feature>
<protein>
    <recommendedName>
        <fullName evidence="8">CASP-like protein</fullName>
    </recommendedName>
</protein>
<dbReference type="Pfam" id="PF04535">
    <property type="entry name" value="CASP_dom"/>
    <property type="match status" value="1"/>
</dbReference>
<feature type="transmembrane region" description="Helical" evidence="8">
    <location>
        <begin position="60"/>
        <end position="80"/>
    </location>
</feature>
<evidence type="ECO:0000256" key="5">
    <source>
        <dbReference type="ARBA" id="ARBA00022692"/>
    </source>
</evidence>
<dbReference type="PANTHER" id="PTHR33573:SF30">
    <property type="entry name" value="CASP-LIKE PROTEIN 2C1-RELATED"/>
    <property type="match status" value="1"/>
</dbReference>
<comment type="caution">
    <text evidence="8">Lacks conserved residue(s) required for the propagation of feature annotation.</text>
</comment>